<name>A0A9P7G7G4_9AGAR</name>
<sequence length="117" mass="13337">MGKRDWKKAVAEDSSKVPYTRSQRKKQQNQQAAAPPPETDHTHSDQNTEEVHSNPDLEETVLARMSQTGGKELRSFLLSKAVPTQSKLPKVYRDIARMPKALQKEWHKACKDELEAL</sequence>
<feature type="compositionally biased region" description="Basic and acidic residues" evidence="1">
    <location>
        <begin position="38"/>
        <end position="55"/>
    </location>
</feature>
<evidence type="ECO:0000313" key="2">
    <source>
        <dbReference type="EMBL" id="KAG5641862.1"/>
    </source>
</evidence>
<accession>A0A9P7G7G4</accession>
<gene>
    <name evidence="2" type="ORF">H0H81_010955</name>
</gene>
<feature type="non-terminal residue" evidence="2">
    <location>
        <position position="117"/>
    </location>
</feature>
<dbReference type="OrthoDB" id="2756770at2759"/>
<protein>
    <submittedName>
        <fullName evidence="2">Uncharacterized protein</fullName>
    </submittedName>
</protein>
<dbReference type="AlphaFoldDB" id="A0A9P7G7G4"/>
<organism evidence="2 3">
    <name type="scientific">Sphagnurus paluster</name>
    <dbReference type="NCBI Taxonomy" id="117069"/>
    <lineage>
        <taxon>Eukaryota</taxon>
        <taxon>Fungi</taxon>
        <taxon>Dikarya</taxon>
        <taxon>Basidiomycota</taxon>
        <taxon>Agaricomycotina</taxon>
        <taxon>Agaricomycetes</taxon>
        <taxon>Agaricomycetidae</taxon>
        <taxon>Agaricales</taxon>
        <taxon>Tricholomatineae</taxon>
        <taxon>Lyophyllaceae</taxon>
        <taxon>Sphagnurus</taxon>
    </lineage>
</organism>
<reference evidence="2" key="2">
    <citation type="submission" date="2021-10" db="EMBL/GenBank/DDBJ databases">
        <title>Phylogenomics reveals ancestral predisposition of the termite-cultivated fungus Termitomyces towards a domesticated lifestyle.</title>
        <authorList>
            <person name="Auxier B."/>
            <person name="Grum-Grzhimaylo A."/>
            <person name="Cardenas M.E."/>
            <person name="Lodge J.D."/>
            <person name="Laessoe T."/>
            <person name="Pedersen O."/>
            <person name="Smith M.E."/>
            <person name="Kuyper T.W."/>
            <person name="Franco-Molano E.A."/>
            <person name="Baroni T.J."/>
            <person name="Aanen D.K."/>
        </authorList>
    </citation>
    <scope>NUCLEOTIDE SEQUENCE</scope>
    <source>
        <strain evidence="2">D49</strain>
    </source>
</reference>
<evidence type="ECO:0000256" key="1">
    <source>
        <dbReference type="SAM" id="MobiDB-lite"/>
    </source>
</evidence>
<reference evidence="2" key="1">
    <citation type="submission" date="2021-02" db="EMBL/GenBank/DDBJ databases">
        <authorList>
            <person name="Nieuwenhuis M."/>
            <person name="Van De Peppel L.J.J."/>
        </authorList>
    </citation>
    <scope>NUCLEOTIDE SEQUENCE</scope>
    <source>
        <strain evidence="2">D49</strain>
    </source>
</reference>
<comment type="caution">
    <text evidence="2">The sequence shown here is derived from an EMBL/GenBank/DDBJ whole genome shotgun (WGS) entry which is preliminary data.</text>
</comment>
<keyword evidence="3" id="KW-1185">Reference proteome</keyword>
<dbReference type="EMBL" id="JABCKI010003567">
    <property type="protein sequence ID" value="KAG5641862.1"/>
    <property type="molecule type" value="Genomic_DNA"/>
</dbReference>
<evidence type="ECO:0000313" key="3">
    <source>
        <dbReference type="Proteomes" id="UP000717328"/>
    </source>
</evidence>
<feature type="region of interest" description="Disordered" evidence="1">
    <location>
        <begin position="1"/>
        <end position="57"/>
    </location>
</feature>
<proteinExistence type="predicted"/>
<dbReference type="Proteomes" id="UP000717328">
    <property type="component" value="Unassembled WGS sequence"/>
</dbReference>